<reference evidence="3 4" key="2">
    <citation type="submission" date="2017-10" db="EMBL/GenBank/DDBJ databases">
        <title>Extensive intraspecific genome diversity in a model arbuscular mycorrhizal fungus.</title>
        <authorList>
            <person name="Chen E.C.H."/>
            <person name="Morin E."/>
            <person name="Baudet D."/>
            <person name="Noel J."/>
            <person name="Ndikumana S."/>
            <person name="Charron P."/>
            <person name="St-Onge C."/>
            <person name="Giorgi J."/>
            <person name="Grigoriev I.V."/>
            <person name="Roux C."/>
            <person name="Martin F.M."/>
            <person name="Corradi N."/>
        </authorList>
    </citation>
    <scope>NUCLEOTIDE SEQUENCE [LARGE SCALE GENOMIC DNA]</scope>
    <source>
        <strain evidence="3 4">C2</strain>
    </source>
</reference>
<dbReference type="PANTHER" id="PTHR47718">
    <property type="entry name" value="OS01G0519700 PROTEIN"/>
    <property type="match status" value="1"/>
</dbReference>
<dbReference type="VEuPathDB" id="FungiDB:RhiirFUN_025581"/>
<dbReference type="EMBL" id="LLXL01003902">
    <property type="protein sequence ID" value="PKK58010.1"/>
    <property type="molecule type" value="Genomic_DNA"/>
</dbReference>
<protein>
    <recommendedName>
        <fullName evidence="5">Protein far1-related sequence 5-like</fullName>
    </recommendedName>
</protein>
<reference evidence="3 4" key="1">
    <citation type="submission" date="2016-04" db="EMBL/GenBank/DDBJ databases">
        <title>Genome analyses suggest a sexual origin of heterokaryosis in a supposedly ancient asexual fungus.</title>
        <authorList>
            <person name="Ropars J."/>
            <person name="Sedzielewska K."/>
            <person name="Noel J."/>
            <person name="Charron P."/>
            <person name="Farinelli L."/>
            <person name="Marton T."/>
            <person name="Kruger M."/>
            <person name="Pelin A."/>
            <person name="Brachmann A."/>
            <person name="Corradi N."/>
        </authorList>
    </citation>
    <scope>NUCLEOTIDE SEQUENCE [LARGE SCALE GENOMIC DNA]</scope>
    <source>
        <strain evidence="3 4">C2</strain>
    </source>
</reference>
<evidence type="ECO:0000259" key="1">
    <source>
        <dbReference type="Pfam" id="PF03101"/>
    </source>
</evidence>
<dbReference type="InterPro" id="IPR004330">
    <property type="entry name" value="FAR1_DNA_bnd_dom"/>
</dbReference>
<evidence type="ECO:0000313" key="3">
    <source>
        <dbReference type="EMBL" id="PKK58010.1"/>
    </source>
</evidence>
<gene>
    <name evidence="3" type="ORF">RhiirC2_797003</name>
</gene>
<evidence type="ECO:0000259" key="2">
    <source>
        <dbReference type="Pfam" id="PF10551"/>
    </source>
</evidence>
<dbReference type="InterPro" id="IPR018289">
    <property type="entry name" value="MULE_transposase_dom"/>
</dbReference>
<dbReference type="PANTHER" id="PTHR47718:SF9">
    <property type="entry name" value="PROTEIN FAR1-RELATED SEQUENCE"/>
    <property type="match status" value="1"/>
</dbReference>
<dbReference type="Pfam" id="PF10551">
    <property type="entry name" value="MULE"/>
    <property type="match status" value="1"/>
</dbReference>
<dbReference type="VEuPathDB" id="FungiDB:FUN_002349"/>
<feature type="domain" description="MULE transposase" evidence="2">
    <location>
        <begin position="155"/>
        <end position="232"/>
    </location>
</feature>
<organism evidence="3 4">
    <name type="scientific">Rhizophagus irregularis</name>
    <dbReference type="NCBI Taxonomy" id="588596"/>
    <lineage>
        <taxon>Eukaryota</taxon>
        <taxon>Fungi</taxon>
        <taxon>Fungi incertae sedis</taxon>
        <taxon>Mucoromycota</taxon>
        <taxon>Glomeromycotina</taxon>
        <taxon>Glomeromycetes</taxon>
        <taxon>Glomerales</taxon>
        <taxon>Glomeraceae</taxon>
        <taxon>Rhizophagus</taxon>
    </lineage>
</organism>
<dbReference type="Pfam" id="PF03101">
    <property type="entry name" value="FAR1"/>
    <property type="match status" value="1"/>
</dbReference>
<dbReference type="VEuPathDB" id="FungiDB:RhiirA1_541646"/>
<feature type="domain" description="FAR1" evidence="1">
    <location>
        <begin position="30"/>
        <end position="115"/>
    </location>
</feature>
<accession>A0A2N1M8P7</accession>
<dbReference type="AlphaFoldDB" id="A0A2N1M8P7"/>
<name>A0A2N1M8P7_9GLOM</name>
<evidence type="ECO:0008006" key="5">
    <source>
        <dbReference type="Google" id="ProtNLM"/>
    </source>
</evidence>
<sequence length="236" mass="27042">MTDESIGESIGDIKVGDSFSTWDDAEIKLNQYAKFAGFSLRKKRVEADKDGVVRRRTFECSFSGKPVSNQVIDIIHQRERASKKIMCPWHINLTKPKSSIEIGITSIIKQHNHSMIADAQLYIPKYRRLSDNVIEKINFYVTKENMGAKQIYPLLVADNTCRTNWFDMYLTFLVIIDNNTKSHLVAQCLSEDETIESYEWFLDCFLQATNDNPPVCLFSDADPALGHARNHVIMLN</sequence>
<comment type="caution">
    <text evidence="3">The sequence shown here is derived from an EMBL/GenBank/DDBJ whole genome shotgun (WGS) entry which is preliminary data.</text>
</comment>
<dbReference type="Proteomes" id="UP000233469">
    <property type="component" value="Unassembled WGS sequence"/>
</dbReference>
<proteinExistence type="predicted"/>
<evidence type="ECO:0000313" key="4">
    <source>
        <dbReference type="Proteomes" id="UP000233469"/>
    </source>
</evidence>